<dbReference type="InterPro" id="IPR017927">
    <property type="entry name" value="FAD-bd_FR_type"/>
</dbReference>
<dbReference type="EMBL" id="VSSQ01009298">
    <property type="protein sequence ID" value="MPM41247.1"/>
    <property type="molecule type" value="Genomic_DNA"/>
</dbReference>
<dbReference type="SUPFAM" id="SSF63380">
    <property type="entry name" value="Riboflavin synthase domain-like"/>
    <property type="match status" value="1"/>
</dbReference>
<dbReference type="GO" id="GO:0051537">
    <property type="term" value="F:2 iron, 2 sulfur cluster binding"/>
    <property type="evidence" value="ECO:0007669"/>
    <property type="project" value="UniProtKB-KW"/>
</dbReference>
<dbReference type="Pfam" id="PF00175">
    <property type="entry name" value="NAD_binding_1"/>
    <property type="match status" value="1"/>
</dbReference>
<dbReference type="InterPro" id="IPR001709">
    <property type="entry name" value="Flavoprot_Pyr_Nucl_cyt_Rdtase"/>
</dbReference>
<dbReference type="PANTHER" id="PTHR47354">
    <property type="entry name" value="NADH OXIDOREDUCTASE HCR"/>
    <property type="match status" value="1"/>
</dbReference>
<dbReference type="EC" id="1.18.1.-" evidence="10"/>
<organism evidence="10">
    <name type="scientific">bioreactor metagenome</name>
    <dbReference type="NCBI Taxonomy" id="1076179"/>
    <lineage>
        <taxon>unclassified sequences</taxon>
        <taxon>metagenomes</taxon>
        <taxon>ecological metagenomes</taxon>
    </lineage>
</organism>
<gene>
    <name evidence="10" type="primary">mimB_2</name>
    <name evidence="10" type="ORF">SDC9_87897</name>
</gene>
<dbReference type="GO" id="GO:0050660">
    <property type="term" value="F:flavin adenine dinucleotide binding"/>
    <property type="evidence" value="ECO:0007669"/>
    <property type="project" value="TreeGrafter"/>
</dbReference>
<evidence type="ECO:0000256" key="1">
    <source>
        <dbReference type="ARBA" id="ARBA00001974"/>
    </source>
</evidence>
<evidence type="ECO:0000256" key="7">
    <source>
        <dbReference type="ARBA" id="ARBA00023004"/>
    </source>
</evidence>
<keyword evidence="5" id="KW-0274">FAD</keyword>
<evidence type="ECO:0000256" key="3">
    <source>
        <dbReference type="ARBA" id="ARBA00022714"/>
    </source>
</evidence>
<dbReference type="InterPro" id="IPR050415">
    <property type="entry name" value="MRET"/>
</dbReference>
<keyword evidence="7" id="KW-0408">Iron</keyword>
<evidence type="ECO:0000256" key="4">
    <source>
        <dbReference type="ARBA" id="ARBA00022723"/>
    </source>
</evidence>
<evidence type="ECO:0000256" key="2">
    <source>
        <dbReference type="ARBA" id="ARBA00022630"/>
    </source>
</evidence>
<proteinExistence type="predicted"/>
<comment type="cofactor">
    <cofactor evidence="1">
        <name>FAD</name>
        <dbReference type="ChEBI" id="CHEBI:57692"/>
    </cofactor>
</comment>
<sequence>MPNPIKIQAEVLSNTRVAIGVYSLVLLPSKRRFSFHPGQFLHLAIDQYDPSGGFWPDSRVFSIASSPEAETIEIVYSVKGVFTRRMVDEIKTGDAVWLKFPYGNFIISTYIHSAIEKIVVIAGGTGISPFLSFFRSGAAIQGVPDLQIYWGVKTPEVFGIFPDMKRYMNGNSTIYLYCEEPGITTLQNITPGILPIKDILRDQGNCIQNLHFLSGPPRMIDTFKNVLLENNVPAQNIIIDDWE</sequence>
<dbReference type="Gene3D" id="2.40.30.10">
    <property type="entry name" value="Translation factors"/>
    <property type="match status" value="1"/>
</dbReference>
<keyword evidence="10" id="KW-0503">Monooxygenase</keyword>
<evidence type="ECO:0000256" key="6">
    <source>
        <dbReference type="ARBA" id="ARBA00023002"/>
    </source>
</evidence>
<keyword evidence="6 10" id="KW-0560">Oxidoreductase</keyword>
<dbReference type="PRINTS" id="PR00410">
    <property type="entry name" value="PHEHYDRXLASE"/>
</dbReference>
<dbReference type="Gene3D" id="3.40.50.80">
    <property type="entry name" value="Nucleotide-binding domain of ferredoxin-NADP reductase (FNR) module"/>
    <property type="match status" value="1"/>
</dbReference>
<evidence type="ECO:0000313" key="10">
    <source>
        <dbReference type="EMBL" id="MPM41247.1"/>
    </source>
</evidence>
<dbReference type="CDD" id="cd00322">
    <property type="entry name" value="FNR_like"/>
    <property type="match status" value="1"/>
</dbReference>
<feature type="domain" description="FAD-binding FR-type" evidence="9">
    <location>
        <begin position="4"/>
        <end position="108"/>
    </location>
</feature>
<accession>A0A644ZKI8</accession>
<dbReference type="AlphaFoldDB" id="A0A644ZKI8"/>
<dbReference type="PANTHER" id="PTHR47354:SF8">
    <property type="entry name" value="1,2-PHENYLACETYL-COA EPOXIDASE, SUBUNIT E"/>
    <property type="match status" value="1"/>
</dbReference>
<evidence type="ECO:0000256" key="5">
    <source>
        <dbReference type="ARBA" id="ARBA00022827"/>
    </source>
</evidence>
<comment type="caution">
    <text evidence="10">The sequence shown here is derived from an EMBL/GenBank/DDBJ whole genome shotgun (WGS) entry which is preliminary data.</text>
</comment>
<keyword evidence="4" id="KW-0479">Metal-binding</keyword>
<dbReference type="InterPro" id="IPR017938">
    <property type="entry name" value="Riboflavin_synthase-like_b-brl"/>
</dbReference>
<dbReference type="SUPFAM" id="SSF52343">
    <property type="entry name" value="Ferredoxin reductase-like, C-terminal NADP-linked domain"/>
    <property type="match status" value="1"/>
</dbReference>
<keyword evidence="3" id="KW-0001">2Fe-2S</keyword>
<protein>
    <submittedName>
        <fullName evidence="10">Propane 2-monooxygenase, reductase component</fullName>
        <ecNumber evidence="10">1.18.1.-</ecNumber>
    </submittedName>
</protein>
<dbReference type="GO" id="GO:0046872">
    <property type="term" value="F:metal ion binding"/>
    <property type="evidence" value="ECO:0007669"/>
    <property type="project" value="UniProtKB-KW"/>
</dbReference>
<keyword evidence="2" id="KW-0285">Flavoprotein</keyword>
<dbReference type="GO" id="GO:0004497">
    <property type="term" value="F:monooxygenase activity"/>
    <property type="evidence" value="ECO:0007669"/>
    <property type="project" value="UniProtKB-KW"/>
</dbReference>
<dbReference type="InterPro" id="IPR001433">
    <property type="entry name" value="OxRdtase_FAD/NAD-bd"/>
</dbReference>
<dbReference type="InterPro" id="IPR039261">
    <property type="entry name" value="FNR_nucleotide-bd"/>
</dbReference>
<dbReference type="PROSITE" id="PS51384">
    <property type="entry name" value="FAD_FR"/>
    <property type="match status" value="1"/>
</dbReference>
<evidence type="ECO:0000256" key="8">
    <source>
        <dbReference type="ARBA" id="ARBA00023014"/>
    </source>
</evidence>
<reference evidence="10" key="1">
    <citation type="submission" date="2019-08" db="EMBL/GenBank/DDBJ databases">
        <authorList>
            <person name="Kucharzyk K."/>
            <person name="Murdoch R.W."/>
            <person name="Higgins S."/>
            <person name="Loffler F."/>
        </authorList>
    </citation>
    <scope>NUCLEOTIDE SEQUENCE</scope>
</reference>
<keyword evidence="8" id="KW-0411">Iron-sulfur</keyword>
<name>A0A644ZKI8_9ZZZZ</name>
<evidence type="ECO:0000259" key="9">
    <source>
        <dbReference type="PROSITE" id="PS51384"/>
    </source>
</evidence>
<dbReference type="PRINTS" id="PR00371">
    <property type="entry name" value="FPNCR"/>
</dbReference>